<dbReference type="Pfam" id="PF04205">
    <property type="entry name" value="FMN_bind"/>
    <property type="match status" value="1"/>
</dbReference>
<dbReference type="SMART" id="SM00900">
    <property type="entry name" value="FMN_bind"/>
    <property type="match status" value="1"/>
</dbReference>
<feature type="region of interest" description="Disordered" evidence="1">
    <location>
        <begin position="190"/>
        <end position="212"/>
    </location>
</feature>
<dbReference type="Proteomes" id="UP000236742">
    <property type="component" value="Unassembled WGS sequence"/>
</dbReference>
<keyword evidence="4" id="KW-1185">Reference proteome</keyword>
<protein>
    <submittedName>
        <fullName evidence="3">NosR/NirI family transcriptional regulator, nitrous oxide reductase regulator</fullName>
    </submittedName>
</protein>
<feature type="compositionally biased region" description="Basic residues" evidence="1">
    <location>
        <begin position="195"/>
        <end position="204"/>
    </location>
</feature>
<reference evidence="4" key="1">
    <citation type="submission" date="2016-10" db="EMBL/GenBank/DDBJ databases">
        <authorList>
            <person name="Varghese N."/>
            <person name="Submissions S."/>
        </authorList>
    </citation>
    <scope>NUCLEOTIDE SEQUENCE [LARGE SCALE GENOMIC DNA]</scope>
    <source>
        <strain evidence="4">DSM 23413</strain>
    </source>
</reference>
<evidence type="ECO:0000256" key="1">
    <source>
        <dbReference type="SAM" id="MobiDB-lite"/>
    </source>
</evidence>
<evidence type="ECO:0000313" key="3">
    <source>
        <dbReference type="EMBL" id="SEG22224.1"/>
    </source>
</evidence>
<proteinExistence type="predicted"/>
<sequence>MGMKASSSSVCRAFRASLTILVLALLLGTGATRALAGNVLERFLPEVAASDLVPGATGYGAIREDMPVAPVLKNGERIAWAYITTDFVSTIGYSGKPIHVLVAVDDDATIVGAELVEQSEPIILIGIPNSEMVELTEGYVGTDLAREATERGTAHELEIISGATVTVMVMDDSILRSGVKVARALGLGGLPRPRTPARRSRSPPKPRWPPTG</sequence>
<gene>
    <name evidence="3" type="ORF">SAMN05421751_11728</name>
</gene>
<dbReference type="GO" id="GO:0016020">
    <property type="term" value="C:membrane"/>
    <property type="evidence" value="ECO:0007669"/>
    <property type="project" value="InterPro"/>
</dbReference>
<feature type="domain" description="FMN-binding" evidence="2">
    <location>
        <begin position="92"/>
        <end position="181"/>
    </location>
</feature>
<evidence type="ECO:0000313" key="4">
    <source>
        <dbReference type="Proteomes" id="UP000236742"/>
    </source>
</evidence>
<organism evidence="3 4">
    <name type="scientific">Jhaorihella thermophila</name>
    <dbReference type="NCBI Taxonomy" id="488547"/>
    <lineage>
        <taxon>Bacteria</taxon>
        <taxon>Pseudomonadati</taxon>
        <taxon>Pseudomonadota</taxon>
        <taxon>Alphaproteobacteria</taxon>
        <taxon>Rhodobacterales</taxon>
        <taxon>Paracoccaceae</taxon>
        <taxon>Jhaorihella</taxon>
    </lineage>
</organism>
<dbReference type="EMBL" id="FNVD01000017">
    <property type="protein sequence ID" value="SEG22224.1"/>
    <property type="molecule type" value="Genomic_DNA"/>
</dbReference>
<dbReference type="GO" id="GO:0010181">
    <property type="term" value="F:FMN binding"/>
    <property type="evidence" value="ECO:0007669"/>
    <property type="project" value="InterPro"/>
</dbReference>
<dbReference type="InterPro" id="IPR007329">
    <property type="entry name" value="FMN-bd"/>
</dbReference>
<dbReference type="AlphaFoldDB" id="A0A1H5YE41"/>
<accession>A0A1H5YE41</accession>
<name>A0A1H5YE41_9RHOB</name>
<evidence type="ECO:0000259" key="2">
    <source>
        <dbReference type="SMART" id="SM00900"/>
    </source>
</evidence>